<feature type="domain" description="Ig-like" evidence="12">
    <location>
        <begin position="3"/>
        <end position="97"/>
    </location>
</feature>
<keyword evidence="5" id="KW-0520">NAD</keyword>
<keyword evidence="2 10" id="KW-0732">Signal</keyword>
<keyword evidence="9" id="KW-1133">Transmembrane helix</keyword>
<evidence type="ECO:0000256" key="8">
    <source>
        <dbReference type="ARBA" id="ARBA00023319"/>
    </source>
</evidence>
<reference evidence="13" key="1">
    <citation type="submission" date="2021-04" db="EMBL/GenBank/DDBJ databases">
        <authorList>
            <consortium name="Wellcome Sanger Institute Data Sharing"/>
        </authorList>
    </citation>
    <scope>NUCLEOTIDE SEQUENCE [LARGE SCALE GENOMIC DNA]</scope>
</reference>
<dbReference type="GO" id="GO:0016787">
    <property type="term" value="F:hydrolase activity"/>
    <property type="evidence" value="ECO:0007669"/>
    <property type="project" value="UniProtKB-KW"/>
</dbReference>
<evidence type="ECO:0000256" key="1">
    <source>
        <dbReference type="ARBA" id="ARBA00009752"/>
    </source>
</evidence>
<dbReference type="InterPro" id="IPR004074">
    <property type="entry name" value="IL-1_rcpt_I/II-typ"/>
</dbReference>
<reference evidence="13" key="3">
    <citation type="submission" date="2025-09" db="UniProtKB">
        <authorList>
            <consortium name="Ensembl"/>
        </authorList>
    </citation>
    <scope>IDENTIFICATION</scope>
</reference>
<dbReference type="Gene3D" id="2.60.40.10">
    <property type="entry name" value="Immunoglobulins"/>
    <property type="match status" value="3"/>
</dbReference>
<keyword evidence="6" id="KW-1015">Disulfide bond</keyword>
<dbReference type="GO" id="GO:0004908">
    <property type="term" value="F:interleukin-1 receptor activity"/>
    <property type="evidence" value="ECO:0007669"/>
    <property type="project" value="InterPro"/>
</dbReference>
<evidence type="ECO:0000256" key="5">
    <source>
        <dbReference type="ARBA" id="ARBA00023027"/>
    </source>
</evidence>
<keyword evidence="7" id="KW-0325">Glycoprotein</keyword>
<evidence type="ECO:0000256" key="6">
    <source>
        <dbReference type="ARBA" id="ARBA00023157"/>
    </source>
</evidence>
<dbReference type="FunFam" id="3.40.50.10140:FF:000009">
    <property type="entry name" value="X-linked interleukin-1 receptor accessory protein-like 1"/>
    <property type="match status" value="1"/>
</dbReference>
<comment type="similarity">
    <text evidence="1">Belongs to the interleukin-1 receptor family.</text>
</comment>
<dbReference type="InterPro" id="IPR015621">
    <property type="entry name" value="IL-1_rcpt_fam"/>
</dbReference>
<evidence type="ECO:0000256" key="2">
    <source>
        <dbReference type="ARBA" id="ARBA00022729"/>
    </source>
</evidence>
<dbReference type="PROSITE" id="PS50104">
    <property type="entry name" value="TIR"/>
    <property type="match status" value="1"/>
</dbReference>
<evidence type="ECO:0000313" key="14">
    <source>
        <dbReference type="Proteomes" id="UP000472265"/>
    </source>
</evidence>
<dbReference type="SUPFAM" id="SSF52200">
    <property type="entry name" value="Toll/Interleukin receptor TIR domain"/>
    <property type="match status" value="1"/>
</dbReference>
<keyword evidence="14" id="KW-1185">Reference proteome</keyword>
<keyword evidence="3" id="KW-0677">Repeat</keyword>
<dbReference type="PROSITE" id="PS50835">
    <property type="entry name" value="IG_LIKE"/>
    <property type="match status" value="2"/>
</dbReference>
<name>A0A671V9U6_SPAAU</name>
<evidence type="ECO:0000256" key="7">
    <source>
        <dbReference type="ARBA" id="ARBA00023180"/>
    </source>
</evidence>
<dbReference type="AlphaFoldDB" id="A0A671V9U6"/>
<dbReference type="Pfam" id="PF01582">
    <property type="entry name" value="TIR"/>
    <property type="match status" value="1"/>
</dbReference>
<reference evidence="13" key="2">
    <citation type="submission" date="2025-08" db="UniProtKB">
        <authorList>
            <consortium name="Ensembl"/>
        </authorList>
    </citation>
    <scope>IDENTIFICATION</scope>
</reference>
<dbReference type="OMA" id="FKCFGEG"/>
<protein>
    <submittedName>
        <fullName evidence="13">Interleukin 1 receptor like 1</fullName>
    </submittedName>
</protein>
<keyword evidence="4" id="KW-0378">Hydrolase</keyword>
<keyword evidence="8" id="KW-0393">Immunoglobulin domain</keyword>
<organism evidence="13 14">
    <name type="scientific">Sparus aurata</name>
    <name type="common">Gilthead sea bream</name>
    <dbReference type="NCBI Taxonomy" id="8175"/>
    <lineage>
        <taxon>Eukaryota</taxon>
        <taxon>Metazoa</taxon>
        <taxon>Chordata</taxon>
        <taxon>Craniata</taxon>
        <taxon>Vertebrata</taxon>
        <taxon>Euteleostomi</taxon>
        <taxon>Actinopterygii</taxon>
        <taxon>Neopterygii</taxon>
        <taxon>Teleostei</taxon>
        <taxon>Neoteleostei</taxon>
        <taxon>Acanthomorphata</taxon>
        <taxon>Eupercaria</taxon>
        <taxon>Spariformes</taxon>
        <taxon>Sparidae</taxon>
        <taxon>Sparus</taxon>
    </lineage>
</organism>
<dbReference type="OrthoDB" id="6132459at2759"/>
<evidence type="ECO:0000256" key="9">
    <source>
        <dbReference type="SAM" id="Phobius"/>
    </source>
</evidence>
<dbReference type="Proteomes" id="UP000472265">
    <property type="component" value="Chromosome 9"/>
</dbReference>
<dbReference type="PANTHER" id="PTHR11890">
    <property type="entry name" value="INTERLEUKIN-1 RECEPTOR FAMILY MEMBER"/>
    <property type="match status" value="1"/>
</dbReference>
<dbReference type="InterPro" id="IPR000157">
    <property type="entry name" value="TIR_dom"/>
</dbReference>
<feature type="domain" description="Ig-like" evidence="12">
    <location>
        <begin position="216"/>
        <end position="306"/>
    </location>
</feature>
<accession>A0A671V9U6</accession>
<evidence type="ECO:0000259" key="11">
    <source>
        <dbReference type="PROSITE" id="PS50104"/>
    </source>
</evidence>
<dbReference type="InterPro" id="IPR013783">
    <property type="entry name" value="Ig-like_fold"/>
</dbReference>
<dbReference type="Ensembl" id="ENSSAUT00010024151.1">
    <property type="protein sequence ID" value="ENSSAUP00010022889.1"/>
    <property type="gene ID" value="ENSSAUG00010010048.1"/>
</dbReference>
<evidence type="ECO:0000256" key="10">
    <source>
        <dbReference type="SAM" id="SignalP"/>
    </source>
</evidence>
<dbReference type="Gene3D" id="3.40.50.10140">
    <property type="entry name" value="Toll/interleukin-1 receptor homology (TIR) domain"/>
    <property type="match status" value="1"/>
</dbReference>
<dbReference type="InterPro" id="IPR003599">
    <property type="entry name" value="Ig_sub"/>
</dbReference>
<dbReference type="InterPro" id="IPR007110">
    <property type="entry name" value="Ig-like_dom"/>
</dbReference>
<dbReference type="PANTHER" id="PTHR11890:SF26">
    <property type="entry name" value="INTERLEUKIN-1 RECEPTOR TYPE 1"/>
    <property type="match status" value="1"/>
</dbReference>
<keyword evidence="9" id="KW-0472">Membrane</keyword>
<evidence type="ECO:0000256" key="3">
    <source>
        <dbReference type="ARBA" id="ARBA00022737"/>
    </source>
</evidence>
<dbReference type="SMART" id="SM00409">
    <property type="entry name" value="IG"/>
    <property type="match status" value="3"/>
</dbReference>
<feature type="domain" description="TIR" evidence="11">
    <location>
        <begin position="372"/>
        <end position="541"/>
    </location>
</feature>
<feature type="chain" id="PRO_5025639479" evidence="10">
    <location>
        <begin position="23"/>
        <end position="555"/>
    </location>
</feature>
<dbReference type="InterPro" id="IPR036179">
    <property type="entry name" value="Ig-like_dom_sf"/>
</dbReference>
<dbReference type="InterPro" id="IPR035897">
    <property type="entry name" value="Toll_tir_struct_dom_sf"/>
</dbReference>
<feature type="transmembrane region" description="Helical" evidence="9">
    <location>
        <begin position="336"/>
        <end position="358"/>
    </location>
</feature>
<gene>
    <name evidence="13" type="primary">IL1RL1</name>
</gene>
<dbReference type="InParanoid" id="A0A671V9U6"/>
<evidence type="ECO:0000313" key="13">
    <source>
        <dbReference type="Ensembl" id="ENSSAUP00010022889.1"/>
    </source>
</evidence>
<sequence>MDPSRLLFLIFTLMSPFECSEPAKLQCVESDKERFILLEGEAFYIMPYDLTETYYPDEEFTWYKNDSRISNDESKNVHYHGGALYFLNVSAEDSGFYHARRNYSSGNCSNHYVVIKVVDDINKALYVGENNSHGSLLLYCPNTVTAICEVFRGNLSWMKDFKLLQDQKDEDLWIENIVKEDAGIYTCTCTWEHNQRVYKSSGSRRFKPEIREHHQPRPVIISPAEKEIFADEGYGITLNCTVLCGTNVERDCHASWEPVNGPAFKERHGYHVKTSVANERNNTYATAVLTIDRVSSEDLQTEFKCTGKGFYDEALKGLRINGRVSIVALAIRGACVLFIAVLGAVLVKCFAIDLTLCFRRYCPRRSQKKDVGMYDAYVVYQMQSMDKATEETLCQFISNHLPSVLEEKCGYRLFIHGRDDIPGEDHLELVEARMKQSRRLMVILTPGSGSGCDITDQHPASPHSSMTEGLDWQLGLHRALVQREMSVILIEIGDIGREGYKHLPPGLQHLILHRAPIRWPEGSRGAASWNSRFWKRVRFQMPATPANECSQSAII</sequence>
<dbReference type="PRINTS" id="PR01536">
    <property type="entry name" value="INTRLKN1R12F"/>
</dbReference>
<dbReference type="SUPFAM" id="SSF48726">
    <property type="entry name" value="Immunoglobulin"/>
    <property type="match status" value="2"/>
</dbReference>
<dbReference type="GeneTree" id="ENSGT01090000259985"/>
<evidence type="ECO:0000259" key="12">
    <source>
        <dbReference type="PROSITE" id="PS50835"/>
    </source>
</evidence>
<proteinExistence type="inferred from homology"/>
<feature type="signal peptide" evidence="10">
    <location>
        <begin position="1"/>
        <end position="22"/>
    </location>
</feature>
<evidence type="ECO:0000256" key="4">
    <source>
        <dbReference type="ARBA" id="ARBA00022801"/>
    </source>
</evidence>
<dbReference type="PRINTS" id="PR01537">
    <property type="entry name" value="INTRLKN1R1F"/>
</dbReference>
<keyword evidence="9" id="KW-0812">Transmembrane</keyword>
<dbReference type="SMART" id="SM00255">
    <property type="entry name" value="TIR"/>
    <property type="match status" value="1"/>
</dbReference>